<sequence length="496" mass="54434">MTYSLIARRQVAGDTSTTHFANQGGWEGLGAMGWDIFVRSLEGVCLQDRVHMSTTRVSIVLGSPTNVIFLRSVAVALDGGASTASTVQLFRILYSGLGPSIFTLVEGPFNYLEFTRDTVFAVNDALGMQPLNVVHARSVWLCSELKHVGRIEPSVFRFHPVQQVLASDIRADDYLPIENASRLKPGTYTTLYVDGFGQASVDTSAYYVPRLADAQNVPAIVARERIAELLTSSVSSSVDTTGRILIPLSGGLDSSMVTSLASRKRADIETFALGTGLSNEFPFARIVSDHLNTKHTEIDYSSPEIINGVHQAIYHNEIFDGLSAEIQSTLMCFYRSVGAKDARVITGYGSDLLFGGVLDQNDAMEDINARLWAQIYRTRWTGEFSPFGAAAFGLDVQHPFWRPSVIGFAASLAPQLKLSERDVKIALRECAEELDLLPASIVWRKKIGIHEGSSVNTIFADHVRANVRDYTSKTAYCYEKYKSYMNGQATPPDCPA</sequence>
<dbReference type="Gene3D" id="3.40.50.620">
    <property type="entry name" value="HUPs"/>
    <property type="match status" value="1"/>
</dbReference>
<dbReference type="CDD" id="cd01991">
    <property type="entry name" value="Asn_synthase_B_C"/>
    <property type="match status" value="1"/>
</dbReference>
<feature type="domain" description="Asparagine synthetase" evidence="4">
    <location>
        <begin position="226"/>
        <end position="362"/>
    </location>
</feature>
<keyword evidence="2" id="KW-0547">Nucleotide-binding</keyword>
<dbReference type="InterPro" id="IPR001962">
    <property type="entry name" value="Asn_synthase"/>
</dbReference>
<dbReference type="Pfam" id="PF09147">
    <property type="entry name" value="CarA_N"/>
    <property type="match status" value="1"/>
</dbReference>
<feature type="domain" description="Asparagine synthetase" evidence="4">
    <location>
        <begin position="389"/>
        <end position="474"/>
    </location>
</feature>
<dbReference type="InterPro" id="IPR014729">
    <property type="entry name" value="Rossmann-like_a/b/a_fold"/>
</dbReference>
<dbReference type="EMBL" id="JBBKZV010000021">
    <property type="protein sequence ID" value="MEJ8825343.1"/>
    <property type="molecule type" value="Genomic_DNA"/>
</dbReference>
<dbReference type="Proteomes" id="UP001363010">
    <property type="component" value="Unassembled WGS sequence"/>
</dbReference>
<feature type="domain" description="Carbapenam-3-carboxylate synthase N-terminal" evidence="5">
    <location>
        <begin position="57"/>
        <end position="194"/>
    </location>
</feature>
<evidence type="ECO:0000256" key="1">
    <source>
        <dbReference type="ARBA" id="ARBA00022598"/>
    </source>
</evidence>
<dbReference type="PANTHER" id="PTHR11772">
    <property type="entry name" value="ASPARAGINE SYNTHETASE"/>
    <property type="match status" value="1"/>
</dbReference>
<evidence type="ECO:0000259" key="5">
    <source>
        <dbReference type="Pfam" id="PF09147"/>
    </source>
</evidence>
<gene>
    <name evidence="6" type="ORF">WKW80_25525</name>
</gene>
<keyword evidence="3" id="KW-0067">ATP-binding</keyword>
<keyword evidence="7" id="KW-1185">Reference proteome</keyword>
<keyword evidence="1" id="KW-0436">Ligase</keyword>
<evidence type="ECO:0000313" key="6">
    <source>
        <dbReference type="EMBL" id="MEJ8825343.1"/>
    </source>
</evidence>
<evidence type="ECO:0000256" key="2">
    <source>
        <dbReference type="ARBA" id="ARBA00022741"/>
    </source>
</evidence>
<evidence type="ECO:0000313" key="7">
    <source>
        <dbReference type="Proteomes" id="UP001363010"/>
    </source>
</evidence>
<name>A0ABU8W5Z6_9BURK</name>
<comment type="caution">
    <text evidence="6">The sequence shown here is derived from an EMBL/GenBank/DDBJ whole genome shotgun (WGS) entry which is preliminary data.</text>
</comment>
<dbReference type="RefSeq" id="WP_340366374.1">
    <property type="nucleotide sequence ID" value="NZ_JBBKZV010000021.1"/>
</dbReference>
<accession>A0ABU8W5Z6</accession>
<dbReference type="PANTHER" id="PTHR11772:SF2">
    <property type="entry name" value="ASPARAGINE SYNTHETASE [GLUTAMINE-HYDROLYZING]"/>
    <property type="match status" value="1"/>
</dbReference>
<dbReference type="SUPFAM" id="SSF56235">
    <property type="entry name" value="N-terminal nucleophile aminohydrolases (Ntn hydrolases)"/>
    <property type="match status" value="1"/>
</dbReference>
<protein>
    <submittedName>
        <fullName evidence="6">Asparagine synthase C-terminal domain-containing protein</fullName>
    </submittedName>
</protein>
<dbReference type="InterPro" id="IPR029055">
    <property type="entry name" value="Ntn_hydrolases_N"/>
</dbReference>
<evidence type="ECO:0000259" key="4">
    <source>
        <dbReference type="Pfam" id="PF00733"/>
    </source>
</evidence>
<organism evidence="6 7">
    <name type="scientific">Variovorax humicola</name>
    <dbReference type="NCBI Taxonomy" id="1769758"/>
    <lineage>
        <taxon>Bacteria</taxon>
        <taxon>Pseudomonadati</taxon>
        <taxon>Pseudomonadota</taxon>
        <taxon>Betaproteobacteria</taxon>
        <taxon>Burkholderiales</taxon>
        <taxon>Comamonadaceae</taxon>
        <taxon>Variovorax</taxon>
    </lineage>
</organism>
<dbReference type="Gene3D" id="3.60.20.10">
    <property type="entry name" value="Glutamine Phosphoribosylpyrophosphate, subunit 1, domain 1"/>
    <property type="match status" value="1"/>
</dbReference>
<dbReference type="Pfam" id="PF00733">
    <property type="entry name" value="Asn_synthase"/>
    <property type="match status" value="2"/>
</dbReference>
<dbReference type="InterPro" id="IPR015230">
    <property type="entry name" value="CarA_N"/>
</dbReference>
<reference evidence="6 7" key="1">
    <citation type="submission" date="2024-03" db="EMBL/GenBank/DDBJ databases">
        <title>Novel species of the genus Variovorax.</title>
        <authorList>
            <person name="Liu Q."/>
            <person name="Xin Y.-H."/>
        </authorList>
    </citation>
    <scope>NUCLEOTIDE SEQUENCE [LARGE SCALE GENOMIC DNA]</scope>
    <source>
        <strain evidence="6 7">KACC 18501</strain>
    </source>
</reference>
<proteinExistence type="predicted"/>
<dbReference type="InterPro" id="IPR050795">
    <property type="entry name" value="Asn_Synthetase"/>
</dbReference>
<dbReference type="SUPFAM" id="SSF52402">
    <property type="entry name" value="Adenine nucleotide alpha hydrolases-like"/>
    <property type="match status" value="1"/>
</dbReference>
<evidence type="ECO:0000256" key="3">
    <source>
        <dbReference type="ARBA" id="ARBA00022840"/>
    </source>
</evidence>